<accession>A0A0K2VI71</accession>
<name>A0A0K2VI71_LEPSM</name>
<sequence>MVGGLTRSPDIVLCHGVLVLAESGFESLCVWMKDTVGLLLDMHPPKVVVEGVSIRAAGEEGQKYQKIVQKSLATEEMGFFHCWYQKWPLYPYKALSTPFFDSSLDSLVRNTEISYSYPQ</sequence>
<organism evidence="1">
    <name type="scientific">Lepeophtheirus salmonis</name>
    <name type="common">Salmon louse</name>
    <name type="synonym">Caligus salmonis</name>
    <dbReference type="NCBI Taxonomy" id="72036"/>
    <lineage>
        <taxon>Eukaryota</taxon>
        <taxon>Metazoa</taxon>
        <taxon>Ecdysozoa</taxon>
        <taxon>Arthropoda</taxon>
        <taxon>Crustacea</taxon>
        <taxon>Multicrustacea</taxon>
        <taxon>Hexanauplia</taxon>
        <taxon>Copepoda</taxon>
        <taxon>Siphonostomatoida</taxon>
        <taxon>Caligidae</taxon>
        <taxon>Lepeophtheirus</taxon>
    </lineage>
</organism>
<proteinExistence type="predicted"/>
<protein>
    <submittedName>
        <fullName evidence="1">Uncharacterized protein</fullName>
    </submittedName>
</protein>
<reference evidence="1" key="1">
    <citation type="submission" date="2014-05" db="EMBL/GenBank/DDBJ databases">
        <authorList>
            <person name="Chronopoulou M."/>
        </authorList>
    </citation>
    <scope>NUCLEOTIDE SEQUENCE</scope>
    <source>
        <tissue evidence="1">Whole organism</tissue>
    </source>
</reference>
<evidence type="ECO:0000313" key="1">
    <source>
        <dbReference type="EMBL" id="CDW49671.1"/>
    </source>
</evidence>
<dbReference type="AlphaFoldDB" id="A0A0K2VI71"/>
<dbReference type="EMBL" id="HACA01032310">
    <property type="protein sequence ID" value="CDW49671.1"/>
    <property type="molecule type" value="Transcribed_RNA"/>
</dbReference>